<dbReference type="InterPro" id="IPR013976">
    <property type="entry name" value="HDOD"/>
</dbReference>
<dbReference type="PANTHER" id="PTHR33525:SF3">
    <property type="entry name" value="RIBONUCLEASE Y"/>
    <property type="match status" value="1"/>
</dbReference>
<gene>
    <name evidence="2" type="ORF">VST7929_01397</name>
</gene>
<evidence type="ECO:0000313" key="2">
    <source>
        <dbReference type="EMBL" id="CAH0533527.1"/>
    </source>
</evidence>
<proteinExistence type="predicted"/>
<comment type="caution">
    <text evidence="2">The sequence shown here is derived from an EMBL/GenBank/DDBJ whole genome shotgun (WGS) entry which is preliminary data.</text>
</comment>
<evidence type="ECO:0000259" key="1">
    <source>
        <dbReference type="PROSITE" id="PS51833"/>
    </source>
</evidence>
<dbReference type="SUPFAM" id="SSF109604">
    <property type="entry name" value="HD-domain/PDEase-like"/>
    <property type="match status" value="1"/>
</dbReference>
<dbReference type="InterPro" id="IPR052340">
    <property type="entry name" value="RNase_Y/CdgJ"/>
</dbReference>
<feature type="domain" description="HDOD" evidence="1">
    <location>
        <begin position="39"/>
        <end position="237"/>
    </location>
</feature>
<sequence length="306" mass="33927">MTSLPLYWLTPNKQKIVNDLKCEFKNLVTEAIAQRQLKLPPIPQVVLNIQQLSLRDDVTIKAIAKALTEDPSLSGACVYASNSALFSPRFGPCHDILTAVSRLGIARVKDLITAKAIEQLKKDAQFSQECNALLTKSAGLSRTFAATMVLICQEFMKRNPQLELDAGKAMLIGLLADIGLFSLVSALSQYLKEGNYIDFELAKDVMAQCCAEASFSVLQFWQFDKDFLTVAGNRRMNHVDPEKPSYHDIATMANHLLLFRSHDEQALSAHDIELSADGADILYQLSNLDDQAFQQACQEVLQLSGM</sequence>
<dbReference type="PROSITE" id="PS51833">
    <property type="entry name" value="HDOD"/>
    <property type="match status" value="1"/>
</dbReference>
<dbReference type="Gene3D" id="1.10.3210.10">
    <property type="entry name" value="Hypothetical protein af1432"/>
    <property type="match status" value="1"/>
</dbReference>
<accession>A0ABN8DU17</accession>
<dbReference type="Pfam" id="PF08668">
    <property type="entry name" value="HDOD"/>
    <property type="match status" value="1"/>
</dbReference>
<dbReference type="RefSeq" id="WP_237465967.1">
    <property type="nucleotide sequence ID" value="NZ_CAKLDI010000001.1"/>
</dbReference>
<name>A0ABN8DU17_9VIBR</name>
<protein>
    <recommendedName>
        <fullName evidence="1">HDOD domain-containing protein</fullName>
    </recommendedName>
</protein>
<keyword evidence="3" id="KW-1185">Reference proteome</keyword>
<reference evidence="2" key="1">
    <citation type="submission" date="2021-11" db="EMBL/GenBank/DDBJ databases">
        <authorList>
            <person name="Rodrigo-Torres L."/>
            <person name="Arahal R. D."/>
            <person name="Lucena T."/>
        </authorList>
    </citation>
    <scope>NUCLEOTIDE SEQUENCE</scope>
    <source>
        <strain evidence="2">CECT 7929</strain>
    </source>
</reference>
<evidence type="ECO:0000313" key="3">
    <source>
        <dbReference type="Proteomes" id="UP000838672"/>
    </source>
</evidence>
<dbReference type="PANTHER" id="PTHR33525">
    <property type="match status" value="1"/>
</dbReference>
<dbReference type="EMBL" id="CAKLDI010000001">
    <property type="protein sequence ID" value="CAH0533527.1"/>
    <property type="molecule type" value="Genomic_DNA"/>
</dbReference>
<organism evidence="2 3">
    <name type="scientific">Vibrio stylophorae</name>
    <dbReference type="NCBI Taxonomy" id="659351"/>
    <lineage>
        <taxon>Bacteria</taxon>
        <taxon>Pseudomonadati</taxon>
        <taxon>Pseudomonadota</taxon>
        <taxon>Gammaproteobacteria</taxon>
        <taxon>Vibrionales</taxon>
        <taxon>Vibrionaceae</taxon>
        <taxon>Vibrio</taxon>
    </lineage>
</organism>
<dbReference type="Proteomes" id="UP000838672">
    <property type="component" value="Unassembled WGS sequence"/>
</dbReference>